<evidence type="ECO:0000313" key="4">
    <source>
        <dbReference type="Proteomes" id="UP000037035"/>
    </source>
</evidence>
<evidence type="ECO:0000256" key="1">
    <source>
        <dbReference type="SAM" id="MobiDB-lite"/>
    </source>
</evidence>
<feature type="region of interest" description="Disordered" evidence="1">
    <location>
        <begin position="734"/>
        <end position="755"/>
    </location>
</feature>
<feature type="compositionally biased region" description="Basic residues" evidence="1">
    <location>
        <begin position="839"/>
        <end position="848"/>
    </location>
</feature>
<dbReference type="AlphaFoldDB" id="A0A0L6UXV0"/>
<sequence>MPVPYTPAEKLTRADDLMSDVLDCFLWPSPKNSSIPSKRTIKFTSDYRRPRGLNINDFKQIIHSVSSNRPVKKLDRSNHPHSTVCINLPKNIPSLTDSSLSSSRLPAVIQHLSHAEPPRLGKHIGLYLQLFLPKSGIRFCETDRYDQRRQAPNTEPPSGNSQHASSRCSSPSTQSSSNPPRRSKIRVNELRDLLGSSQLTPDAATPSGSRRRSTRSRELDCPPSNLTHLAVFAARDYAPNDIIVGCEGSFADLTEEEDLKLRSNAHLPPQPHPSSGAAPRESTDFSHIVNSRGKFQVFCGPARFVNHDCDNNAVLLREGFTIKFKVTKPIKAGQEILTSYGMNYFGEKNCECMCATCERNGKGFYSQQEVNSAEPRGGDNESGSEQKISIKNEFEEPGPTTTGAPSLNTDTDLSSLLDSSDGTTTGASNTPALQPSPTVSYSTTPSHVRRQLGLASQHQPQSLLLKTDQRPNSRSSSTRRQRPIQPGQQDQLNTGRTAFVSPIKFLPTQDLTIPVLDALESGRVQPQIMSKFESQSAPPPAVPGPATQDGQVPLPVKRKTYWITTKQKQLGLVPWEADTRTPSNPLPYSPMTPSLLGPRRRESTEERVCPDLKRKVVTEPRPARLPMRSYWVSTKEKQLGIVPWESAATDGSPEPLSNQQPCPSSRSTRASRRASEGMDSVLGFPTAPRGSKLSYKIFEQDSHEAQLLRTAVGRELLGFRPRPAKKKKLNATVALEGDEENSGDCASETRPPPLEDQQGMALVEPFEELDTFLRSYPGEGSFGESNHGELRPVEEKTGELVVGKEALRGAKGPQPSPAGTPSTSCTCSTSDKTTTKTAPLRRRRRRRVVTLGGPPRRSLRATTRKAALSTTTLSDGPDQPHIPLPVQPLLLHRHLQLPTHPDMPSDNQSSPSVDSPSAPSHSLLVSSVG</sequence>
<dbReference type="Proteomes" id="UP000037035">
    <property type="component" value="Unassembled WGS sequence"/>
</dbReference>
<dbReference type="InterPro" id="IPR001214">
    <property type="entry name" value="SET_dom"/>
</dbReference>
<feature type="region of interest" description="Disordered" evidence="1">
    <location>
        <begin position="532"/>
        <end position="552"/>
    </location>
</feature>
<evidence type="ECO:0000259" key="2">
    <source>
        <dbReference type="PROSITE" id="PS50280"/>
    </source>
</evidence>
<feature type="compositionally biased region" description="Low complexity" evidence="1">
    <location>
        <begin position="165"/>
        <end position="180"/>
    </location>
</feature>
<feature type="compositionally biased region" description="Low complexity" evidence="1">
    <location>
        <begin position="435"/>
        <end position="446"/>
    </location>
</feature>
<dbReference type="EMBL" id="LAVV01008241">
    <property type="protein sequence ID" value="KNZ53361.1"/>
    <property type="molecule type" value="Genomic_DNA"/>
</dbReference>
<feature type="region of interest" description="Disordered" evidence="1">
    <location>
        <begin position="264"/>
        <end position="283"/>
    </location>
</feature>
<keyword evidence="4" id="KW-1185">Reference proteome</keyword>
<evidence type="ECO:0000313" key="3">
    <source>
        <dbReference type="EMBL" id="KNZ53361.1"/>
    </source>
</evidence>
<reference evidence="3 4" key="1">
    <citation type="submission" date="2015-08" db="EMBL/GenBank/DDBJ databases">
        <title>Next Generation Sequencing and Analysis of the Genome of Puccinia sorghi L Schw, the Causal Agent of Maize Common Rust.</title>
        <authorList>
            <person name="Rochi L."/>
            <person name="Burguener G."/>
            <person name="Darino M."/>
            <person name="Turjanski A."/>
            <person name="Kreff E."/>
            <person name="Dieguez M.J."/>
            <person name="Sacco F."/>
        </authorList>
    </citation>
    <scope>NUCLEOTIDE SEQUENCE [LARGE SCALE GENOMIC DNA]</scope>
    <source>
        <strain evidence="3 4">RO10H11247</strain>
    </source>
</reference>
<dbReference type="InterPro" id="IPR039977">
    <property type="entry name" value="Suv4-20/Set9"/>
</dbReference>
<protein>
    <recommendedName>
        <fullName evidence="2">SET domain-containing protein</fullName>
    </recommendedName>
</protein>
<feature type="compositionally biased region" description="Low complexity" evidence="1">
    <location>
        <begin position="817"/>
        <end position="838"/>
    </location>
</feature>
<dbReference type="STRING" id="27349.A0A0L6UXV0"/>
<dbReference type="OrthoDB" id="6627536at2759"/>
<accession>A0A0L6UXV0</accession>
<dbReference type="VEuPathDB" id="FungiDB:VP01_3265g2"/>
<dbReference type="GO" id="GO:0005634">
    <property type="term" value="C:nucleus"/>
    <property type="evidence" value="ECO:0007669"/>
    <property type="project" value="TreeGrafter"/>
</dbReference>
<feature type="region of interest" description="Disordered" evidence="1">
    <location>
        <begin position="394"/>
        <end position="495"/>
    </location>
</feature>
<dbReference type="Gene3D" id="2.170.270.10">
    <property type="entry name" value="SET domain"/>
    <property type="match status" value="1"/>
</dbReference>
<dbReference type="PROSITE" id="PS50280">
    <property type="entry name" value="SET"/>
    <property type="match status" value="1"/>
</dbReference>
<feature type="compositionally biased region" description="Basic and acidic residues" evidence="1">
    <location>
        <begin position="599"/>
        <end position="609"/>
    </location>
</feature>
<proteinExistence type="predicted"/>
<feature type="compositionally biased region" description="Polar residues" evidence="1">
    <location>
        <begin position="486"/>
        <end position="495"/>
    </location>
</feature>
<gene>
    <name evidence="3" type="ORF">VP01_3265g2</name>
</gene>
<feature type="compositionally biased region" description="Low complexity" evidence="1">
    <location>
        <begin position="406"/>
        <end position="425"/>
    </location>
</feature>
<name>A0A0L6UXV0_9BASI</name>
<feature type="compositionally biased region" description="Polar residues" evidence="1">
    <location>
        <begin position="150"/>
        <end position="164"/>
    </location>
</feature>
<dbReference type="Pfam" id="PF00856">
    <property type="entry name" value="SET"/>
    <property type="match status" value="1"/>
</dbReference>
<feature type="region of interest" description="Disordered" evidence="1">
    <location>
        <begin position="581"/>
        <end position="609"/>
    </location>
</feature>
<dbReference type="SMART" id="SM00317">
    <property type="entry name" value="SET"/>
    <property type="match status" value="1"/>
</dbReference>
<feature type="region of interest" description="Disordered" evidence="1">
    <location>
        <begin position="149"/>
        <end position="221"/>
    </location>
</feature>
<dbReference type="GO" id="GO:0042799">
    <property type="term" value="F:histone H4K20 methyltransferase activity"/>
    <property type="evidence" value="ECO:0007669"/>
    <property type="project" value="TreeGrafter"/>
</dbReference>
<dbReference type="PANTHER" id="PTHR12977:SF4">
    <property type="entry name" value="HISTONE-LYSINE N-METHYLTRANSFERASE KMT5B"/>
    <property type="match status" value="1"/>
</dbReference>
<comment type="caution">
    <text evidence="3">The sequence shown here is derived from an EMBL/GenBank/DDBJ whole genome shotgun (WGS) entry which is preliminary data.</text>
</comment>
<dbReference type="SUPFAM" id="SSF82199">
    <property type="entry name" value="SET domain"/>
    <property type="match status" value="1"/>
</dbReference>
<feature type="compositionally biased region" description="Polar residues" evidence="1">
    <location>
        <begin position="454"/>
        <end position="476"/>
    </location>
</feature>
<feature type="compositionally biased region" description="Low complexity" evidence="1">
    <location>
        <begin position="896"/>
        <end position="922"/>
    </location>
</feature>
<organism evidence="3 4">
    <name type="scientific">Puccinia sorghi</name>
    <dbReference type="NCBI Taxonomy" id="27349"/>
    <lineage>
        <taxon>Eukaryota</taxon>
        <taxon>Fungi</taxon>
        <taxon>Dikarya</taxon>
        <taxon>Basidiomycota</taxon>
        <taxon>Pucciniomycotina</taxon>
        <taxon>Pucciniomycetes</taxon>
        <taxon>Pucciniales</taxon>
        <taxon>Pucciniaceae</taxon>
        <taxon>Puccinia</taxon>
    </lineage>
</organism>
<feature type="region of interest" description="Disordered" evidence="1">
    <location>
        <begin position="646"/>
        <end position="686"/>
    </location>
</feature>
<dbReference type="InterPro" id="IPR046341">
    <property type="entry name" value="SET_dom_sf"/>
</dbReference>
<dbReference type="PANTHER" id="PTHR12977">
    <property type="entry name" value="SUPPRESSOR OF VARIEGATION 4-20-RELATED"/>
    <property type="match status" value="1"/>
</dbReference>
<feature type="domain" description="SET" evidence="2">
    <location>
        <begin position="206"/>
        <end position="341"/>
    </location>
</feature>
<feature type="region of interest" description="Disordered" evidence="1">
    <location>
        <begin position="807"/>
        <end position="929"/>
    </location>
</feature>